<reference evidence="3" key="1">
    <citation type="journal article" date="2022" name="Plant J.">
        <title>Strategies of tolerance reflected in two North American maple genomes.</title>
        <authorList>
            <person name="McEvoy S.L."/>
            <person name="Sezen U.U."/>
            <person name="Trouern-Trend A."/>
            <person name="McMahon S.M."/>
            <person name="Schaberg P.G."/>
            <person name="Yang J."/>
            <person name="Wegrzyn J.L."/>
            <person name="Swenson N.G."/>
        </authorList>
    </citation>
    <scope>NUCLEOTIDE SEQUENCE</scope>
    <source>
        <strain evidence="3">91603</strain>
    </source>
</reference>
<evidence type="ECO:0000313" key="4">
    <source>
        <dbReference type="Proteomes" id="UP001064489"/>
    </source>
</evidence>
<feature type="region of interest" description="Disordered" evidence="2">
    <location>
        <begin position="1"/>
        <end position="31"/>
    </location>
</feature>
<feature type="coiled-coil region" evidence="1">
    <location>
        <begin position="36"/>
        <end position="70"/>
    </location>
</feature>
<protein>
    <submittedName>
        <fullName evidence="3">Uncharacterized protein</fullName>
    </submittedName>
</protein>
<keyword evidence="4" id="KW-1185">Reference proteome</keyword>
<proteinExistence type="predicted"/>
<name>A0AAD5JBC8_ACENE</name>
<reference evidence="3" key="2">
    <citation type="submission" date="2023-02" db="EMBL/GenBank/DDBJ databases">
        <authorList>
            <person name="Swenson N.G."/>
            <person name="Wegrzyn J.L."/>
            <person name="Mcevoy S.L."/>
        </authorList>
    </citation>
    <scope>NUCLEOTIDE SEQUENCE</scope>
    <source>
        <strain evidence="3">91603</strain>
        <tissue evidence="3">Leaf</tissue>
    </source>
</reference>
<dbReference type="Proteomes" id="UP001064489">
    <property type="component" value="Chromosome 6"/>
</dbReference>
<evidence type="ECO:0000256" key="2">
    <source>
        <dbReference type="SAM" id="MobiDB-lite"/>
    </source>
</evidence>
<accession>A0AAD5JBC8</accession>
<organism evidence="3 4">
    <name type="scientific">Acer negundo</name>
    <name type="common">Box elder</name>
    <dbReference type="NCBI Taxonomy" id="4023"/>
    <lineage>
        <taxon>Eukaryota</taxon>
        <taxon>Viridiplantae</taxon>
        <taxon>Streptophyta</taxon>
        <taxon>Embryophyta</taxon>
        <taxon>Tracheophyta</taxon>
        <taxon>Spermatophyta</taxon>
        <taxon>Magnoliopsida</taxon>
        <taxon>eudicotyledons</taxon>
        <taxon>Gunneridae</taxon>
        <taxon>Pentapetalae</taxon>
        <taxon>rosids</taxon>
        <taxon>malvids</taxon>
        <taxon>Sapindales</taxon>
        <taxon>Sapindaceae</taxon>
        <taxon>Hippocastanoideae</taxon>
        <taxon>Acereae</taxon>
        <taxon>Acer</taxon>
    </lineage>
</organism>
<sequence>MAWHGVLGNSSAEVGSVDQGGRRKTMTDSGDIETHLEVLATQMMENATRLQNLEKENEAVRAKNLELQGKLDLISNNVQSASDLVPIDNR</sequence>
<keyword evidence="1" id="KW-0175">Coiled coil</keyword>
<comment type="caution">
    <text evidence="3">The sequence shown here is derived from an EMBL/GenBank/DDBJ whole genome shotgun (WGS) entry which is preliminary data.</text>
</comment>
<evidence type="ECO:0000256" key="1">
    <source>
        <dbReference type="SAM" id="Coils"/>
    </source>
</evidence>
<gene>
    <name evidence="3" type="ORF">LWI28_024573</name>
</gene>
<dbReference type="AlphaFoldDB" id="A0AAD5JBC8"/>
<evidence type="ECO:0000313" key="3">
    <source>
        <dbReference type="EMBL" id="KAI9192548.1"/>
    </source>
</evidence>
<dbReference type="EMBL" id="JAJSOW010000004">
    <property type="protein sequence ID" value="KAI9192548.1"/>
    <property type="molecule type" value="Genomic_DNA"/>
</dbReference>